<organism evidence="1 2">
    <name type="scientific">Streptosporangium subroseum</name>
    <dbReference type="NCBI Taxonomy" id="106412"/>
    <lineage>
        <taxon>Bacteria</taxon>
        <taxon>Bacillati</taxon>
        <taxon>Actinomycetota</taxon>
        <taxon>Actinomycetes</taxon>
        <taxon>Streptosporangiales</taxon>
        <taxon>Streptosporangiaceae</taxon>
        <taxon>Streptosporangium</taxon>
    </lineage>
</organism>
<proteinExistence type="predicted"/>
<dbReference type="Proteomes" id="UP000198282">
    <property type="component" value="Unassembled WGS sequence"/>
</dbReference>
<accession>A0A239F968</accession>
<gene>
    <name evidence="1" type="ORF">SAMN05216276_101130</name>
</gene>
<keyword evidence="2" id="KW-1185">Reference proteome</keyword>
<reference evidence="1 2" key="1">
    <citation type="submission" date="2017-06" db="EMBL/GenBank/DDBJ databases">
        <authorList>
            <person name="Kim H.J."/>
            <person name="Triplett B.A."/>
        </authorList>
    </citation>
    <scope>NUCLEOTIDE SEQUENCE [LARGE SCALE GENOMIC DNA]</scope>
    <source>
        <strain evidence="1 2">CGMCC 4.2132</strain>
    </source>
</reference>
<name>A0A239F968_9ACTN</name>
<evidence type="ECO:0000313" key="2">
    <source>
        <dbReference type="Proteomes" id="UP000198282"/>
    </source>
</evidence>
<dbReference type="AlphaFoldDB" id="A0A239F968"/>
<protein>
    <submittedName>
        <fullName evidence="1">Uncharacterized protein</fullName>
    </submittedName>
</protein>
<dbReference type="EMBL" id="FZOD01000011">
    <property type="protein sequence ID" value="SNS53028.1"/>
    <property type="molecule type" value="Genomic_DNA"/>
</dbReference>
<sequence length="190" mass="20101">MISRHAPSSMTNETEPPFTFTTRTFSFEAAAWFSNLGAEDDRVARGVEDADGDVTARGTGVGRVRTGSGVLEFRVRTGAWAVFAGERTGCGRAVFRADEVGVARGVGLRLSDEDEVADVVGVPRASGPVGAPCGSGAFLTPVSAALIGSIFTSSKTWLRSTSRTPNQATEIARTVAPHHTAMKPSVWRMR</sequence>
<evidence type="ECO:0000313" key="1">
    <source>
        <dbReference type="EMBL" id="SNS53028.1"/>
    </source>
</evidence>